<dbReference type="CDD" id="cd06170">
    <property type="entry name" value="LuxR_C_like"/>
    <property type="match status" value="1"/>
</dbReference>
<reference evidence="6 7" key="1">
    <citation type="submission" date="2020-12" db="EMBL/GenBank/DDBJ databases">
        <title>Draft genome sequence of furan degrading bacterial strain FUR100.</title>
        <authorList>
            <person name="Woiski C."/>
        </authorList>
    </citation>
    <scope>NUCLEOTIDE SEQUENCE [LARGE SCALE GENOMIC DNA]</scope>
    <source>
        <strain evidence="6 7">FUR100</strain>
    </source>
</reference>
<gene>
    <name evidence="6" type="ORF">I3517_27540</name>
</gene>
<evidence type="ECO:0000313" key="6">
    <source>
        <dbReference type="EMBL" id="MBH5146362.1"/>
    </source>
</evidence>
<dbReference type="SMART" id="SM00421">
    <property type="entry name" value="HTH_LUXR"/>
    <property type="match status" value="1"/>
</dbReference>
<keyword evidence="2" id="KW-0238">DNA-binding</keyword>
<feature type="region of interest" description="Disordered" evidence="4">
    <location>
        <begin position="877"/>
        <end position="896"/>
    </location>
</feature>
<accession>A0A8I1A0D1</accession>
<keyword evidence="1" id="KW-0805">Transcription regulation</keyword>
<dbReference type="GO" id="GO:0003677">
    <property type="term" value="F:DNA binding"/>
    <property type="evidence" value="ECO:0007669"/>
    <property type="project" value="UniProtKB-KW"/>
</dbReference>
<dbReference type="GO" id="GO:0006355">
    <property type="term" value="P:regulation of DNA-templated transcription"/>
    <property type="evidence" value="ECO:0007669"/>
    <property type="project" value="InterPro"/>
</dbReference>
<comment type="caution">
    <text evidence="6">The sequence shown here is derived from an EMBL/GenBank/DDBJ whole genome shotgun (WGS) entry which is preliminary data.</text>
</comment>
<evidence type="ECO:0000256" key="2">
    <source>
        <dbReference type="ARBA" id="ARBA00023125"/>
    </source>
</evidence>
<dbReference type="PANTHER" id="PTHR44688">
    <property type="entry name" value="DNA-BINDING TRANSCRIPTIONAL ACTIVATOR DEVR_DOSR"/>
    <property type="match status" value="1"/>
</dbReference>
<evidence type="ECO:0000256" key="1">
    <source>
        <dbReference type="ARBA" id="ARBA00023015"/>
    </source>
</evidence>
<evidence type="ECO:0000256" key="4">
    <source>
        <dbReference type="SAM" id="MobiDB-lite"/>
    </source>
</evidence>
<keyword evidence="7" id="KW-1185">Reference proteome</keyword>
<protein>
    <submittedName>
        <fullName evidence="6">LuxR family transcriptional regulator</fullName>
    </submittedName>
</protein>
<dbReference type="Proteomes" id="UP000627573">
    <property type="component" value="Unassembled WGS sequence"/>
</dbReference>
<dbReference type="PRINTS" id="PR00038">
    <property type="entry name" value="HTHLUXR"/>
</dbReference>
<dbReference type="PANTHER" id="PTHR44688:SF16">
    <property type="entry name" value="DNA-BINDING TRANSCRIPTIONAL ACTIVATOR DEVR_DOSR"/>
    <property type="match status" value="1"/>
</dbReference>
<sequence>MLSNDDDNWAAIAPRRTPAESVPRRVVMAKLDRRAALTIVRAPSGYGKSSLIASWLRTHLISQQILVWVPAPTASSTIDEYWRTVLTRIHAAGIALPDPGGPPADPFSAITAVLTASHRPVLIVLIRPDLIPHPGVGDRIVKLLTHCHTLHVIVTVSGTSMFPEPYLLDIDHEVIRTRELLFTAADTAHLLPLTGALSLPDDPARITALTGGIPALVRAAVAAVTNLPGVGDRARLLDQCVDRAVDAYAADHVLPTADALGQRDFVLRTAYARALTTDLAQPLYNSDIEPAPRIRERLVVLESVGILARIEGEPEETWELPPPVRRSILRLHTRAGRNVRQQLSSLAHHQLANRRAAAALDYAVEAQNWALTAGIIDRHWAAMLAGDAHTLQTALANIPHEAASQYPGVLAGRVMLGTNPAVDIEMYPPLPQSPRELSALATTDVAKDALDIGCVRSIMLRNAGEYDKSVALTRRLSHLARSAHEHDPDAVTAQLPLMRAHWARNHQLRGTLTESTAEARAAYHGALTQNVEFLARTAAGTIALNWAIVGESVHARHWSELERKHANRDCRHEPLLRTAGLVARTLIALDSLTDADAEAHTALTDTADLTDTDAEELWAFVIYAHSRYALTRADTTAVFGALSLLRRTLSTHTHHNTATSMSLPLMHATEIDLLLALGEANAATAAAADIIDPATTPWTLVSVARLHQRIGRNEAALALCHQYDCSAESNPRLQMEVQLVEAVAHIALRHPQLAAQAWSRACSIADQTGLLSVFSTISTTDIDTLEETAKTASRALSQFRATPLAEWFPKNVHIVTLTEREHTVLALLAHGMAPAAIADTLFVSVNTVKTQLRTLYRKLGAHNRKDAISRAHALKLLRPHAPEPPAASAPPKEQRT</sequence>
<evidence type="ECO:0000313" key="7">
    <source>
        <dbReference type="Proteomes" id="UP000627573"/>
    </source>
</evidence>
<keyword evidence="3" id="KW-0804">Transcription</keyword>
<dbReference type="Gene3D" id="1.10.10.10">
    <property type="entry name" value="Winged helix-like DNA-binding domain superfamily/Winged helix DNA-binding domain"/>
    <property type="match status" value="1"/>
</dbReference>
<feature type="domain" description="HTH luxR-type" evidence="5">
    <location>
        <begin position="810"/>
        <end position="875"/>
    </location>
</feature>
<dbReference type="SUPFAM" id="SSF46894">
    <property type="entry name" value="C-terminal effector domain of the bipartite response regulators"/>
    <property type="match status" value="1"/>
</dbReference>
<dbReference type="PROSITE" id="PS50043">
    <property type="entry name" value="HTH_LUXR_2"/>
    <property type="match status" value="1"/>
</dbReference>
<dbReference type="AlphaFoldDB" id="A0A8I1A0D1"/>
<evidence type="ECO:0000256" key="3">
    <source>
        <dbReference type="ARBA" id="ARBA00023163"/>
    </source>
</evidence>
<evidence type="ECO:0000259" key="5">
    <source>
        <dbReference type="PROSITE" id="PS50043"/>
    </source>
</evidence>
<dbReference type="Pfam" id="PF00196">
    <property type="entry name" value="GerE"/>
    <property type="match status" value="1"/>
</dbReference>
<organism evidence="6 7">
    <name type="scientific">Rhodococcus erythropolis</name>
    <name type="common">Arthrobacter picolinophilus</name>
    <dbReference type="NCBI Taxonomy" id="1833"/>
    <lineage>
        <taxon>Bacteria</taxon>
        <taxon>Bacillati</taxon>
        <taxon>Actinomycetota</taxon>
        <taxon>Actinomycetes</taxon>
        <taxon>Mycobacteriales</taxon>
        <taxon>Nocardiaceae</taxon>
        <taxon>Rhodococcus</taxon>
        <taxon>Rhodococcus erythropolis group</taxon>
    </lineage>
</organism>
<name>A0A8I1A0D1_RHOER</name>
<dbReference type="InterPro" id="IPR000792">
    <property type="entry name" value="Tscrpt_reg_LuxR_C"/>
</dbReference>
<dbReference type="EMBL" id="JAECSB010000086">
    <property type="protein sequence ID" value="MBH5146362.1"/>
    <property type="molecule type" value="Genomic_DNA"/>
</dbReference>
<dbReference type="InterPro" id="IPR036388">
    <property type="entry name" value="WH-like_DNA-bd_sf"/>
</dbReference>
<proteinExistence type="predicted"/>
<dbReference type="InterPro" id="IPR016032">
    <property type="entry name" value="Sig_transdc_resp-reg_C-effctor"/>
</dbReference>